<dbReference type="InterPro" id="IPR009057">
    <property type="entry name" value="Homeodomain-like_sf"/>
</dbReference>
<evidence type="ECO:0000256" key="5">
    <source>
        <dbReference type="SAM" id="MobiDB-lite"/>
    </source>
</evidence>
<dbReference type="EMBL" id="CT573213">
    <property type="protein sequence ID" value="CAJ60123.1"/>
    <property type="molecule type" value="Genomic_DNA"/>
</dbReference>
<sequence>MPSDRTSAGDPVRTLALLWRDPSATPRRGPARGLSVDAVVDAAVTLADGEGLAAVTMRRVAQALEVVPMTLYTYVPGKAELLDLMLDATYARMERADSTGEPWRKRLAAIARENRALFEAHPWAAAVSTLRPSLGPGSIAKYEHELAALDGLGLSDTEMDDCLTHLLSFVQANARAAIDANETRAADGLSDQQWWDRAGPLLARVLDPDAFPLAVRVGSAAGAARGSAHDPGHAFRFGLARVLDGLAALIEPARAVDTGERPPGPDPTPDSAPSPAP</sequence>
<dbReference type="SUPFAM" id="SSF46689">
    <property type="entry name" value="Homeodomain-like"/>
    <property type="match status" value="1"/>
</dbReference>
<dbReference type="HOGENOM" id="CLU_069543_0_1_11"/>
<dbReference type="Gene3D" id="1.10.357.10">
    <property type="entry name" value="Tetracycline Repressor, domain 2"/>
    <property type="match status" value="1"/>
</dbReference>
<dbReference type="AlphaFoldDB" id="Q0RQQ0"/>
<evidence type="ECO:0000256" key="1">
    <source>
        <dbReference type="ARBA" id="ARBA00023015"/>
    </source>
</evidence>
<dbReference type="SUPFAM" id="SSF48498">
    <property type="entry name" value="Tetracyclin repressor-like, C-terminal domain"/>
    <property type="match status" value="1"/>
</dbReference>
<protein>
    <submittedName>
        <fullName evidence="7">TetR family transcriptional regulatory protein</fullName>
    </submittedName>
</protein>
<dbReference type="InterPro" id="IPR050109">
    <property type="entry name" value="HTH-type_TetR-like_transc_reg"/>
</dbReference>
<evidence type="ECO:0000313" key="8">
    <source>
        <dbReference type="Proteomes" id="UP000000657"/>
    </source>
</evidence>
<dbReference type="Proteomes" id="UP000000657">
    <property type="component" value="Chromosome"/>
</dbReference>
<evidence type="ECO:0000256" key="4">
    <source>
        <dbReference type="PROSITE-ProRule" id="PRU00335"/>
    </source>
</evidence>
<dbReference type="PROSITE" id="PS50977">
    <property type="entry name" value="HTH_TETR_2"/>
    <property type="match status" value="1"/>
</dbReference>
<dbReference type="OrthoDB" id="2570341at2"/>
<feature type="compositionally biased region" description="Pro residues" evidence="5">
    <location>
        <begin position="262"/>
        <end position="277"/>
    </location>
</feature>
<keyword evidence="1" id="KW-0805">Transcription regulation</keyword>
<keyword evidence="8" id="KW-1185">Reference proteome</keyword>
<evidence type="ECO:0000256" key="2">
    <source>
        <dbReference type="ARBA" id="ARBA00023125"/>
    </source>
</evidence>
<keyword evidence="3" id="KW-0804">Transcription</keyword>
<dbReference type="KEGG" id="fal:FRAAL1467"/>
<dbReference type="InterPro" id="IPR001647">
    <property type="entry name" value="HTH_TetR"/>
</dbReference>
<name>Q0RQQ0_FRAAA</name>
<dbReference type="PANTHER" id="PTHR30055">
    <property type="entry name" value="HTH-TYPE TRANSCRIPTIONAL REGULATOR RUTR"/>
    <property type="match status" value="1"/>
</dbReference>
<dbReference type="eggNOG" id="COG1309">
    <property type="taxonomic scope" value="Bacteria"/>
</dbReference>
<evidence type="ECO:0000256" key="3">
    <source>
        <dbReference type="ARBA" id="ARBA00023163"/>
    </source>
</evidence>
<dbReference type="GO" id="GO:0003700">
    <property type="term" value="F:DNA-binding transcription factor activity"/>
    <property type="evidence" value="ECO:0007669"/>
    <property type="project" value="TreeGrafter"/>
</dbReference>
<dbReference type="GO" id="GO:0000976">
    <property type="term" value="F:transcription cis-regulatory region binding"/>
    <property type="evidence" value="ECO:0007669"/>
    <property type="project" value="TreeGrafter"/>
</dbReference>
<dbReference type="InterPro" id="IPR004111">
    <property type="entry name" value="Repressor_TetR_C"/>
</dbReference>
<evidence type="ECO:0000313" key="7">
    <source>
        <dbReference type="EMBL" id="CAJ60123.1"/>
    </source>
</evidence>
<dbReference type="InterPro" id="IPR036271">
    <property type="entry name" value="Tet_transcr_reg_TetR-rel_C_sf"/>
</dbReference>
<dbReference type="GO" id="GO:0045892">
    <property type="term" value="P:negative regulation of DNA-templated transcription"/>
    <property type="evidence" value="ECO:0007669"/>
    <property type="project" value="InterPro"/>
</dbReference>
<feature type="DNA-binding region" description="H-T-H motif" evidence="4">
    <location>
        <begin position="56"/>
        <end position="75"/>
    </location>
</feature>
<keyword evidence="2 4" id="KW-0238">DNA-binding</keyword>
<feature type="region of interest" description="Disordered" evidence="5">
    <location>
        <begin position="253"/>
        <end position="277"/>
    </location>
</feature>
<dbReference type="Gene3D" id="1.10.10.60">
    <property type="entry name" value="Homeodomain-like"/>
    <property type="match status" value="1"/>
</dbReference>
<organism evidence="7 8">
    <name type="scientific">Frankia alni (strain DSM 45986 / CECT 9034 / ACN14a)</name>
    <dbReference type="NCBI Taxonomy" id="326424"/>
    <lineage>
        <taxon>Bacteria</taxon>
        <taxon>Bacillati</taxon>
        <taxon>Actinomycetota</taxon>
        <taxon>Actinomycetes</taxon>
        <taxon>Frankiales</taxon>
        <taxon>Frankiaceae</taxon>
        <taxon>Frankia</taxon>
    </lineage>
</organism>
<accession>Q0RQQ0</accession>
<feature type="domain" description="HTH tetR-type" evidence="6">
    <location>
        <begin position="33"/>
        <end position="93"/>
    </location>
</feature>
<proteinExistence type="predicted"/>
<dbReference type="PANTHER" id="PTHR30055:SF151">
    <property type="entry name" value="TRANSCRIPTIONAL REGULATORY PROTEIN"/>
    <property type="match status" value="1"/>
</dbReference>
<reference evidence="7 8" key="1">
    <citation type="journal article" date="2007" name="Genome Res.">
        <title>Genome characteristics of facultatively symbiotic Frankia sp. strains reflect host range and host plant biogeography.</title>
        <authorList>
            <person name="Normand P."/>
            <person name="Lapierre P."/>
            <person name="Tisa L.S."/>
            <person name="Gogarten J.P."/>
            <person name="Alloisio N."/>
            <person name="Bagnarol E."/>
            <person name="Bassi C.A."/>
            <person name="Berry A.M."/>
            <person name="Bickhart D.M."/>
            <person name="Choisne N."/>
            <person name="Couloux A."/>
            <person name="Cournoyer B."/>
            <person name="Cruveiller S."/>
            <person name="Daubin V."/>
            <person name="Demange N."/>
            <person name="Francino M.P."/>
            <person name="Goltsman E."/>
            <person name="Huang Y."/>
            <person name="Kopp O.R."/>
            <person name="Labarre L."/>
            <person name="Lapidus A."/>
            <person name="Lavire C."/>
            <person name="Marechal J."/>
            <person name="Martinez M."/>
            <person name="Mastronunzio J.E."/>
            <person name="Mullin B.C."/>
            <person name="Niemann J."/>
            <person name="Pujic P."/>
            <person name="Rawnsley T."/>
            <person name="Rouy Z."/>
            <person name="Schenowitz C."/>
            <person name="Sellstedt A."/>
            <person name="Tavares F."/>
            <person name="Tomkins J.P."/>
            <person name="Vallenet D."/>
            <person name="Valverde C."/>
            <person name="Wall L.G."/>
            <person name="Wang Y."/>
            <person name="Medigue C."/>
            <person name="Benson D.R."/>
        </authorList>
    </citation>
    <scope>NUCLEOTIDE SEQUENCE [LARGE SCALE GENOMIC DNA]</scope>
    <source>
        <strain evidence="8">DSM 45986 / CECT 9034 / ACN14a</strain>
    </source>
</reference>
<gene>
    <name evidence="7" type="ordered locus">FRAAL1467</name>
</gene>
<dbReference type="Pfam" id="PF00440">
    <property type="entry name" value="TetR_N"/>
    <property type="match status" value="1"/>
</dbReference>
<evidence type="ECO:0000259" key="6">
    <source>
        <dbReference type="PROSITE" id="PS50977"/>
    </source>
</evidence>
<dbReference type="STRING" id="326424.FRAAL1467"/>
<dbReference type="Pfam" id="PF02909">
    <property type="entry name" value="TetR_C_1"/>
    <property type="match status" value="1"/>
</dbReference>
<dbReference type="RefSeq" id="WP_011602657.1">
    <property type="nucleotide sequence ID" value="NC_008278.1"/>
</dbReference>